<keyword evidence="8" id="KW-1185">Reference proteome</keyword>
<dbReference type="EMBL" id="JAGGMR010000001">
    <property type="protein sequence ID" value="MBP2191827.1"/>
    <property type="molecule type" value="Genomic_DNA"/>
</dbReference>
<dbReference type="InterPro" id="IPR009100">
    <property type="entry name" value="AcylCoA_DH/oxidase_NM_dom_sf"/>
</dbReference>
<keyword evidence="4" id="KW-0274">FAD</keyword>
<protein>
    <submittedName>
        <fullName evidence="7">Alkylation response protein AidB-like acyl-CoA dehydrogenase</fullName>
    </submittedName>
</protein>
<evidence type="ECO:0000256" key="2">
    <source>
        <dbReference type="ARBA" id="ARBA00009347"/>
    </source>
</evidence>
<evidence type="ECO:0000313" key="7">
    <source>
        <dbReference type="EMBL" id="MBP2191827.1"/>
    </source>
</evidence>
<evidence type="ECO:0000256" key="4">
    <source>
        <dbReference type="ARBA" id="ARBA00022827"/>
    </source>
</evidence>
<comment type="similarity">
    <text evidence="2">Belongs to the acyl-CoA dehydrogenase family.</text>
</comment>
<accession>A0ABS4QJC9</accession>
<gene>
    <name evidence="7" type="ORF">BJ987_004728</name>
</gene>
<dbReference type="InterPro" id="IPR046373">
    <property type="entry name" value="Acyl-CoA_Oxase/DH_mid-dom_sf"/>
</dbReference>
<evidence type="ECO:0000256" key="3">
    <source>
        <dbReference type="ARBA" id="ARBA00022630"/>
    </source>
</evidence>
<evidence type="ECO:0000259" key="6">
    <source>
        <dbReference type="Pfam" id="PF00441"/>
    </source>
</evidence>
<organism evidence="7 8">
    <name type="scientific">Nocardia goodfellowii</name>
    <dbReference type="NCBI Taxonomy" id="882446"/>
    <lineage>
        <taxon>Bacteria</taxon>
        <taxon>Bacillati</taxon>
        <taxon>Actinomycetota</taxon>
        <taxon>Actinomycetes</taxon>
        <taxon>Mycobacteriales</taxon>
        <taxon>Nocardiaceae</taxon>
        <taxon>Nocardia</taxon>
    </lineage>
</organism>
<dbReference type="SUPFAM" id="SSF47203">
    <property type="entry name" value="Acyl-CoA dehydrogenase C-terminal domain-like"/>
    <property type="match status" value="1"/>
</dbReference>
<comment type="cofactor">
    <cofactor evidence="1">
        <name>FAD</name>
        <dbReference type="ChEBI" id="CHEBI:57692"/>
    </cofactor>
</comment>
<sequence>MRSLDDARAVCEKHLPGLYPALASAPLMEWERPGNQGLDLFRKFGGPGLLIPAEYAGHGVTPLEALRITQAIGSCAPSLAVASTMHHFSVATIFTLAASLRASGLEWALLEGISDQNLLVASGFAEGNPGQGILTPTLRGVPAAGGLTVHGSKKPCSMARSMDLFSASVAVPGADGAESAAVILIPASTPGMSVHQFWASPILGGAESDEVRLTDVFVDERLLIPIGTTADGALDELQTVGFIWFEMLITACYLGMATGLVERVFADSRLGAERLAALGIRLETGVLLLERIAASIAAGRTGNAELATALVARYAAVEAINDVVTAAVAALGGLAFITDQEVGYLASASRCAGFHPPSRSAMSEALAASFTGAALRIE</sequence>
<dbReference type="Pfam" id="PF00441">
    <property type="entry name" value="Acyl-CoA_dh_1"/>
    <property type="match status" value="1"/>
</dbReference>
<keyword evidence="3" id="KW-0285">Flavoprotein</keyword>
<dbReference type="SUPFAM" id="SSF56645">
    <property type="entry name" value="Acyl-CoA dehydrogenase NM domain-like"/>
    <property type="match status" value="1"/>
</dbReference>
<dbReference type="PANTHER" id="PTHR43884:SF20">
    <property type="entry name" value="ACYL-COA DEHYDROGENASE FADE28"/>
    <property type="match status" value="1"/>
</dbReference>
<dbReference type="InterPro" id="IPR009075">
    <property type="entry name" value="AcylCo_DH/oxidase_C"/>
</dbReference>
<evidence type="ECO:0000256" key="1">
    <source>
        <dbReference type="ARBA" id="ARBA00001974"/>
    </source>
</evidence>
<feature type="domain" description="Acyl-CoA dehydrogenase/oxidase C-terminal" evidence="6">
    <location>
        <begin position="264"/>
        <end position="351"/>
    </location>
</feature>
<keyword evidence="5" id="KW-0560">Oxidoreductase</keyword>
<dbReference type="Gene3D" id="1.10.540.10">
    <property type="entry name" value="Acyl-CoA dehydrogenase/oxidase, N-terminal domain"/>
    <property type="match status" value="1"/>
</dbReference>
<comment type="caution">
    <text evidence="7">The sequence shown here is derived from an EMBL/GenBank/DDBJ whole genome shotgun (WGS) entry which is preliminary data.</text>
</comment>
<dbReference type="Proteomes" id="UP001519325">
    <property type="component" value="Unassembled WGS sequence"/>
</dbReference>
<dbReference type="Gene3D" id="2.40.110.10">
    <property type="entry name" value="Butyryl-CoA Dehydrogenase, subunit A, domain 2"/>
    <property type="match status" value="1"/>
</dbReference>
<evidence type="ECO:0000256" key="5">
    <source>
        <dbReference type="ARBA" id="ARBA00023002"/>
    </source>
</evidence>
<proteinExistence type="inferred from homology"/>
<dbReference type="PANTHER" id="PTHR43884">
    <property type="entry name" value="ACYL-COA DEHYDROGENASE"/>
    <property type="match status" value="1"/>
</dbReference>
<dbReference type="InterPro" id="IPR036250">
    <property type="entry name" value="AcylCo_DH-like_C"/>
</dbReference>
<dbReference type="Gene3D" id="1.20.140.10">
    <property type="entry name" value="Butyryl-CoA Dehydrogenase, subunit A, domain 3"/>
    <property type="match status" value="1"/>
</dbReference>
<reference evidence="7 8" key="1">
    <citation type="submission" date="2021-03" db="EMBL/GenBank/DDBJ databases">
        <title>Sequencing the genomes of 1000 actinobacteria strains.</title>
        <authorList>
            <person name="Klenk H.-P."/>
        </authorList>
    </citation>
    <scope>NUCLEOTIDE SEQUENCE [LARGE SCALE GENOMIC DNA]</scope>
    <source>
        <strain evidence="7 8">DSM 45516</strain>
    </source>
</reference>
<name>A0ABS4QJC9_9NOCA</name>
<evidence type="ECO:0000313" key="8">
    <source>
        <dbReference type="Proteomes" id="UP001519325"/>
    </source>
</evidence>
<dbReference type="RefSeq" id="WP_209894034.1">
    <property type="nucleotide sequence ID" value="NZ_JAGGMR010000001.1"/>
</dbReference>
<dbReference type="InterPro" id="IPR037069">
    <property type="entry name" value="AcylCoA_DH/ox_N_sf"/>
</dbReference>